<organism evidence="5 6">
    <name type="scientific">Mesorhizobium neociceri</name>
    <dbReference type="NCBI Taxonomy" id="1307853"/>
    <lineage>
        <taxon>Bacteria</taxon>
        <taxon>Pseudomonadati</taxon>
        <taxon>Pseudomonadota</taxon>
        <taxon>Alphaproteobacteria</taxon>
        <taxon>Hyphomicrobiales</taxon>
        <taxon>Phyllobacteriaceae</taxon>
        <taxon>Mesorhizobium</taxon>
    </lineage>
</organism>
<evidence type="ECO:0000256" key="1">
    <source>
        <dbReference type="ARBA" id="ARBA00004141"/>
    </source>
</evidence>
<keyword evidence="3" id="KW-1133">Transmembrane helix</keyword>
<evidence type="ECO:0000256" key="4">
    <source>
        <dbReference type="ARBA" id="ARBA00023136"/>
    </source>
</evidence>
<reference evidence="5 6" key="1">
    <citation type="submission" date="2020-07" db="EMBL/GenBank/DDBJ databases">
        <title>Definition of the novel symbiovar canariense within Mesorhizobium novociceri, a new species of genus Mesorhizobium nodulating Cicer canariense in the Caldera de Taburiente National Park (La Palma, Canary Islands).</title>
        <authorList>
            <person name="Leon-Barrios M."/>
            <person name="Perez-Yepez J."/>
            <person name="Flores-Felix J.D."/>
            <person name="Ramirez-Baena M.H."/>
            <person name="Pulido-Suarez L."/>
            <person name="Igual J.M."/>
            <person name="Velazquez E."/>
            <person name="Peix A."/>
        </authorList>
    </citation>
    <scope>NUCLEOTIDE SEQUENCE [LARGE SCALE GENOMIC DNA]</scope>
    <source>
        <strain evidence="5 6">CCANP35</strain>
    </source>
</reference>
<dbReference type="InterPro" id="IPR006603">
    <property type="entry name" value="PQ-loop_rpt"/>
</dbReference>
<gene>
    <name evidence="5" type="ORF">H0241_30185</name>
</gene>
<dbReference type="AlphaFoldDB" id="A0A838BCW3"/>
<proteinExistence type="predicted"/>
<dbReference type="RefSeq" id="WP_181061431.1">
    <property type="nucleotide sequence ID" value="NZ_JACDTY010000023.1"/>
</dbReference>
<dbReference type="Pfam" id="PF04193">
    <property type="entry name" value="PQ-loop"/>
    <property type="match status" value="1"/>
</dbReference>
<keyword evidence="6" id="KW-1185">Reference proteome</keyword>
<dbReference type="Gene3D" id="1.20.1280.290">
    <property type="match status" value="1"/>
</dbReference>
<dbReference type="Proteomes" id="UP000558284">
    <property type="component" value="Unassembled WGS sequence"/>
</dbReference>
<evidence type="ECO:0000313" key="5">
    <source>
        <dbReference type="EMBL" id="MBA1144478.1"/>
    </source>
</evidence>
<sequence length="37" mass="4003">MVTLVGYLATACSMTSFTPQAWKIIQTRNMNGISAPV</sequence>
<evidence type="ECO:0000256" key="2">
    <source>
        <dbReference type="ARBA" id="ARBA00022692"/>
    </source>
</evidence>
<protein>
    <submittedName>
        <fullName evidence="5">PQ-loop repeat-containing protein</fullName>
    </submittedName>
</protein>
<comment type="caution">
    <text evidence="5">The sequence shown here is derived from an EMBL/GenBank/DDBJ whole genome shotgun (WGS) entry which is preliminary data.</text>
</comment>
<dbReference type="GO" id="GO:0016020">
    <property type="term" value="C:membrane"/>
    <property type="evidence" value="ECO:0007669"/>
    <property type="project" value="UniProtKB-SubCell"/>
</dbReference>
<comment type="subcellular location">
    <subcellularLocation>
        <location evidence="1">Membrane</location>
        <topology evidence="1">Multi-pass membrane protein</topology>
    </subcellularLocation>
</comment>
<keyword evidence="2" id="KW-0812">Transmembrane</keyword>
<evidence type="ECO:0000256" key="3">
    <source>
        <dbReference type="ARBA" id="ARBA00022989"/>
    </source>
</evidence>
<evidence type="ECO:0000313" key="6">
    <source>
        <dbReference type="Proteomes" id="UP000558284"/>
    </source>
</evidence>
<dbReference type="EMBL" id="JACDTY010000023">
    <property type="protein sequence ID" value="MBA1144478.1"/>
    <property type="molecule type" value="Genomic_DNA"/>
</dbReference>
<accession>A0A838BCW3</accession>
<name>A0A838BCW3_9HYPH</name>
<keyword evidence="4" id="KW-0472">Membrane</keyword>